<accession>A0ACD3B5V0</accession>
<evidence type="ECO:0000313" key="1">
    <source>
        <dbReference type="EMBL" id="TFK73021.1"/>
    </source>
</evidence>
<gene>
    <name evidence="1" type="ORF">BDN72DRAFT_894264</name>
</gene>
<dbReference type="Proteomes" id="UP000308600">
    <property type="component" value="Unassembled WGS sequence"/>
</dbReference>
<organism evidence="1 2">
    <name type="scientific">Pluteus cervinus</name>
    <dbReference type="NCBI Taxonomy" id="181527"/>
    <lineage>
        <taxon>Eukaryota</taxon>
        <taxon>Fungi</taxon>
        <taxon>Dikarya</taxon>
        <taxon>Basidiomycota</taxon>
        <taxon>Agaricomycotina</taxon>
        <taxon>Agaricomycetes</taxon>
        <taxon>Agaricomycetidae</taxon>
        <taxon>Agaricales</taxon>
        <taxon>Pluteineae</taxon>
        <taxon>Pluteaceae</taxon>
        <taxon>Pluteus</taxon>
    </lineage>
</organism>
<keyword evidence="2" id="KW-1185">Reference proteome</keyword>
<protein>
    <submittedName>
        <fullName evidence="1">Uncharacterized protein</fullName>
    </submittedName>
</protein>
<sequence>MNLNNANIHLGYGQFYNVINHLHRSESDLANHVLHALYARRAVGANYDSDERKLPPCHPETRLELLDNIIPHWASRAGPQVMWLQGSPGFGKSTISQEVAKRYAAASSLAASFFFSSSSPDRNHTGKFVSTIAYDIAVNLPQVRPVIREALRDESMFEKTIETIWANLVVYPLSQCTTDPLLIIVDGLDECADNHQTAELLKCLLGSIPQLNPGVKILLSCRPEPFIKDIFASSPVCEYELDTSSTDIRIYLERSFEMLFRGEEHVDELIPEMIDTLVENSSGQFLYASTVIDFIASKKQDANPLETLEDIVNQPAGSFKELDNLYLNILERAKQRGAFDPLVHVLFTHRIADVHLRPLHVTTDLTIHDLASFWSVECRRVCMALSGLSLLLSYKEDANGVIDPNEPFWFRHRSFVEFLIGPTSSHPFLITPAHLSHVVSQSIRVMESRTVSYQLLTRTEQTWIDLFALCDTDLGLCTQLALYNLRNSCRSIESKEPLKTFAKGLTKLLVRSPGSERLPQPCHHILKMADNAITAGRTGPFDVSSSIPFPKGHKDDDRDHEKWSPIDYSQSPHLESGDLRLLLEGLDIDRLSERDPSEGTNGIVKESLSLLSDEAEQLEHAEPRALNRFYSAPIYGWGVGSKNGGGTEIMMEGR</sequence>
<name>A0ACD3B5V0_9AGAR</name>
<evidence type="ECO:0000313" key="2">
    <source>
        <dbReference type="Proteomes" id="UP000308600"/>
    </source>
</evidence>
<dbReference type="EMBL" id="ML208279">
    <property type="protein sequence ID" value="TFK73021.1"/>
    <property type="molecule type" value="Genomic_DNA"/>
</dbReference>
<proteinExistence type="predicted"/>
<reference evidence="1 2" key="1">
    <citation type="journal article" date="2019" name="Nat. Ecol. Evol.">
        <title>Megaphylogeny resolves global patterns of mushroom evolution.</title>
        <authorList>
            <person name="Varga T."/>
            <person name="Krizsan K."/>
            <person name="Foldi C."/>
            <person name="Dima B."/>
            <person name="Sanchez-Garcia M."/>
            <person name="Sanchez-Ramirez S."/>
            <person name="Szollosi G.J."/>
            <person name="Szarkandi J.G."/>
            <person name="Papp V."/>
            <person name="Albert L."/>
            <person name="Andreopoulos W."/>
            <person name="Angelini C."/>
            <person name="Antonin V."/>
            <person name="Barry K.W."/>
            <person name="Bougher N.L."/>
            <person name="Buchanan P."/>
            <person name="Buyck B."/>
            <person name="Bense V."/>
            <person name="Catcheside P."/>
            <person name="Chovatia M."/>
            <person name="Cooper J."/>
            <person name="Damon W."/>
            <person name="Desjardin D."/>
            <person name="Finy P."/>
            <person name="Geml J."/>
            <person name="Haridas S."/>
            <person name="Hughes K."/>
            <person name="Justo A."/>
            <person name="Karasinski D."/>
            <person name="Kautmanova I."/>
            <person name="Kiss B."/>
            <person name="Kocsube S."/>
            <person name="Kotiranta H."/>
            <person name="LaButti K.M."/>
            <person name="Lechner B.E."/>
            <person name="Liimatainen K."/>
            <person name="Lipzen A."/>
            <person name="Lukacs Z."/>
            <person name="Mihaltcheva S."/>
            <person name="Morgado L.N."/>
            <person name="Niskanen T."/>
            <person name="Noordeloos M.E."/>
            <person name="Ohm R.A."/>
            <person name="Ortiz-Santana B."/>
            <person name="Ovrebo C."/>
            <person name="Racz N."/>
            <person name="Riley R."/>
            <person name="Savchenko A."/>
            <person name="Shiryaev A."/>
            <person name="Soop K."/>
            <person name="Spirin V."/>
            <person name="Szebenyi C."/>
            <person name="Tomsovsky M."/>
            <person name="Tulloss R.E."/>
            <person name="Uehling J."/>
            <person name="Grigoriev I.V."/>
            <person name="Vagvolgyi C."/>
            <person name="Papp T."/>
            <person name="Martin F.M."/>
            <person name="Miettinen O."/>
            <person name="Hibbett D.S."/>
            <person name="Nagy L.G."/>
        </authorList>
    </citation>
    <scope>NUCLEOTIDE SEQUENCE [LARGE SCALE GENOMIC DNA]</scope>
    <source>
        <strain evidence="1 2">NL-1719</strain>
    </source>
</reference>